<dbReference type="InterPro" id="IPR018253">
    <property type="entry name" value="DnaJ_domain_CS"/>
</dbReference>
<protein>
    <recommendedName>
        <fullName evidence="4">J domain-containing protein</fullName>
    </recommendedName>
</protein>
<proteinExistence type="predicted"/>
<dbReference type="PRINTS" id="PR00625">
    <property type="entry name" value="JDOMAIN"/>
</dbReference>
<keyword evidence="6" id="KW-1185">Reference proteome</keyword>
<dbReference type="PROSITE" id="PS50076">
    <property type="entry name" value="DNAJ_2"/>
    <property type="match status" value="1"/>
</dbReference>
<dbReference type="InterPro" id="IPR051938">
    <property type="entry name" value="Apopto_cytoskel_mod"/>
</dbReference>
<evidence type="ECO:0000256" key="2">
    <source>
        <dbReference type="SAM" id="Coils"/>
    </source>
</evidence>
<dbReference type="EMBL" id="JAFEKC020000012">
    <property type="protein sequence ID" value="KAK0511827.1"/>
    <property type="molecule type" value="Genomic_DNA"/>
</dbReference>
<dbReference type="InterPro" id="IPR036869">
    <property type="entry name" value="J_dom_sf"/>
</dbReference>
<evidence type="ECO:0000256" key="1">
    <source>
        <dbReference type="ARBA" id="ARBA00023186"/>
    </source>
</evidence>
<feature type="domain" description="J" evidence="4">
    <location>
        <begin position="8"/>
        <end position="73"/>
    </location>
</feature>
<dbReference type="InterPro" id="IPR001623">
    <property type="entry name" value="DnaJ_domain"/>
</dbReference>
<evidence type="ECO:0000256" key="3">
    <source>
        <dbReference type="SAM" id="MobiDB-lite"/>
    </source>
</evidence>
<dbReference type="PROSITE" id="PS00636">
    <property type="entry name" value="DNAJ_1"/>
    <property type="match status" value="1"/>
</dbReference>
<keyword evidence="1" id="KW-0143">Chaperone</keyword>
<evidence type="ECO:0000259" key="4">
    <source>
        <dbReference type="PROSITE" id="PS50076"/>
    </source>
</evidence>
<dbReference type="PANTHER" id="PTHR44145">
    <property type="entry name" value="DNAJ HOMOLOG SUBFAMILY A MEMBER 3, MITOCHONDRIAL"/>
    <property type="match status" value="1"/>
</dbReference>
<evidence type="ECO:0000313" key="6">
    <source>
        <dbReference type="Proteomes" id="UP001166286"/>
    </source>
</evidence>
<name>A0AA39V196_9LECA</name>
<dbReference type="SUPFAM" id="SSF46565">
    <property type="entry name" value="Chaperone J-domain"/>
    <property type="match status" value="1"/>
</dbReference>
<keyword evidence="2" id="KW-0175">Coiled coil</keyword>
<sequence length="160" mass="19034">MSHHTPQTHYEVLGIGPYADTSEIKIAYKARALKTHPDKNGGTAKAKEAFQHLVNAYEVLSDVTKRKSYDQTLSWFSEPQSDQHPADTFTDDEPSPWWNGYEEQVRRLEEMEEQRRKRELVEQRIFREMADQARRRMEERLKAKIQEVKEERLYRGPVWN</sequence>
<organism evidence="5 6">
    <name type="scientific">Cladonia borealis</name>
    <dbReference type="NCBI Taxonomy" id="184061"/>
    <lineage>
        <taxon>Eukaryota</taxon>
        <taxon>Fungi</taxon>
        <taxon>Dikarya</taxon>
        <taxon>Ascomycota</taxon>
        <taxon>Pezizomycotina</taxon>
        <taxon>Lecanoromycetes</taxon>
        <taxon>OSLEUM clade</taxon>
        <taxon>Lecanoromycetidae</taxon>
        <taxon>Lecanorales</taxon>
        <taxon>Lecanorineae</taxon>
        <taxon>Cladoniaceae</taxon>
        <taxon>Cladonia</taxon>
    </lineage>
</organism>
<dbReference type="AlphaFoldDB" id="A0AA39V196"/>
<gene>
    <name evidence="5" type="ORF">JMJ35_005677</name>
</gene>
<dbReference type="CDD" id="cd06257">
    <property type="entry name" value="DnaJ"/>
    <property type="match status" value="1"/>
</dbReference>
<dbReference type="PANTHER" id="PTHR44145:SF3">
    <property type="entry name" value="DNAJ HOMOLOG SUBFAMILY A MEMBER 3, MITOCHONDRIAL"/>
    <property type="match status" value="1"/>
</dbReference>
<accession>A0AA39V196</accession>
<dbReference type="Proteomes" id="UP001166286">
    <property type="component" value="Unassembled WGS sequence"/>
</dbReference>
<feature type="coiled-coil region" evidence="2">
    <location>
        <begin position="101"/>
        <end position="147"/>
    </location>
</feature>
<feature type="region of interest" description="Disordered" evidence="3">
    <location>
        <begin position="76"/>
        <end position="96"/>
    </location>
</feature>
<dbReference type="Pfam" id="PF00226">
    <property type="entry name" value="DnaJ"/>
    <property type="match status" value="1"/>
</dbReference>
<dbReference type="Gene3D" id="1.10.287.110">
    <property type="entry name" value="DnaJ domain"/>
    <property type="match status" value="1"/>
</dbReference>
<dbReference type="SMART" id="SM00271">
    <property type="entry name" value="DnaJ"/>
    <property type="match status" value="1"/>
</dbReference>
<comment type="caution">
    <text evidence="5">The sequence shown here is derived from an EMBL/GenBank/DDBJ whole genome shotgun (WGS) entry which is preliminary data.</text>
</comment>
<reference evidence="5" key="1">
    <citation type="submission" date="2023-03" db="EMBL/GenBank/DDBJ databases">
        <title>Complete genome of Cladonia borealis.</title>
        <authorList>
            <person name="Park H."/>
        </authorList>
    </citation>
    <scope>NUCLEOTIDE SEQUENCE</scope>
    <source>
        <strain evidence="5">ANT050790</strain>
    </source>
</reference>
<evidence type="ECO:0000313" key="5">
    <source>
        <dbReference type="EMBL" id="KAK0511827.1"/>
    </source>
</evidence>